<proteinExistence type="predicted"/>
<sequence>AGASKLKKAQGECAFLSSLTWGGFRFAEAFFGTVAPGASQNAAGEDACFMDAHALG</sequence>
<reference evidence="1 2" key="1">
    <citation type="submission" date="2024-02" db="EMBL/GenBank/DDBJ databases">
        <authorList>
            <person name="Chen Y."/>
            <person name="Shah S."/>
            <person name="Dougan E. K."/>
            <person name="Thang M."/>
            <person name="Chan C."/>
        </authorList>
    </citation>
    <scope>NUCLEOTIDE SEQUENCE [LARGE SCALE GENOMIC DNA]</scope>
</reference>
<organism evidence="1 2">
    <name type="scientific">Durusdinium trenchii</name>
    <dbReference type="NCBI Taxonomy" id="1381693"/>
    <lineage>
        <taxon>Eukaryota</taxon>
        <taxon>Sar</taxon>
        <taxon>Alveolata</taxon>
        <taxon>Dinophyceae</taxon>
        <taxon>Suessiales</taxon>
        <taxon>Symbiodiniaceae</taxon>
        <taxon>Durusdinium</taxon>
    </lineage>
</organism>
<feature type="non-terminal residue" evidence="1">
    <location>
        <position position="56"/>
    </location>
</feature>
<accession>A0ABP0R852</accession>
<dbReference type="EMBL" id="CAXAMN010025595">
    <property type="protein sequence ID" value="CAK9096414.1"/>
    <property type="molecule type" value="Genomic_DNA"/>
</dbReference>
<evidence type="ECO:0000313" key="2">
    <source>
        <dbReference type="Proteomes" id="UP001642484"/>
    </source>
</evidence>
<feature type="non-terminal residue" evidence="1">
    <location>
        <position position="1"/>
    </location>
</feature>
<comment type="caution">
    <text evidence="1">The sequence shown here is derived from an EMBL/GenBank/DDBJ whole genome shotgun (WGS) entry which is preliminary data.</text>
</comment>
<protein>
    <submittedName>
        <fullName evidence="1">Uncharacterized protein</fullName>
    </submittedName>
</protein>
<dbReference type="Proteomes" id="UP001642484">
    <property type="component" value="Unassembled WGS sequence"/>
</dbReference>
<evidence type="ECO:0000313" key="1">
    <source>
        <dbReference type="EMBL" id="CAK9096414.1"/>
    </source>
</evidence>
<name>A0ABP0R852_9DINO</name>
<keyword evidence="2" id="KW-1185">Reference proteome</keyword>
<gene>
    <name evidence="1" type="ORF">CCMP2556_LOCUS45843</name>
</gene>